<evidence type="ECO:0000313" key="1">
    <source>
        <dbReference type="EMBL" id="KAJ8118266.1"/>
    </source>
</evidence>
<accession>A0ACC2ISU0</accession>
<sequence>MRPLTRRTGQAQIVKQAAGPQEGMPVPIAPLRCSLMTTPEGEAANDVPVPVLQPREVRLRVYREKVRCRQPAVQGLWTDVPNQCQLYVRLFLEVGALLIDVDLSAPVDVYADWIDACDAVAKEAAAGRATERSTNRTGALPKPVDDDDGFIENDDLDAEGDYDG</sequence>
<dbReference type="EMBL" id="JAPHNI010000024">
    <property type="protein sequence ID" value="KAJ8118266.1"/>
    <property type="molecule type" value="Genomic_DNA"/>
</dbReference>
<comment type="caution">
    <text evidence="1">The sequence shown here is derived from an EMBL/GenBank/DDBJ whole genome shotgun (WGS) entry which is preliminary data.</text>
</comment>
<reference evidence="1" key="1">
    <citation type="submission" date="2022-11" db="EMBL/GenBank/DDBJ databases">
        <title>Genome Sequence of Boeremia exigua.</title>
        <authorList>
            <person name="Buettner E."/>
        </authorList>
    </citation>
    <scope>NUCLEOTIDE SEQUENCE</scope>
    <source>
        <strain evidence="1">CU02</strain>
    </source>
</reference>
<protein>
    <submittedName>
        <fullName evidence="1">Uncharacterized protein</fullName>
    </submittedName>
</protein>
<proteinExistence type="predicted"/>
<organism evidence="1 2">
    <name type="scientific">Boeremia exigua</name>
    <dbReference type="NCBI Taxonomy" id="749465"/>
    <lineage>
        <taxon>Eukaryota</taxon>
        <taxon>Fungi</taxon>
        <taxon>Dikarya</taxon>
        <taxon>Ascomycota</taxon>
        <taxon>Pezizomycotina</taxon>
        <taxon>Dothideomycetes</taxon>
        <taxon>Pleosporomycetidae</taxon>
        <taxon>Pleosporales</taxon>
        <taxon>Pleosporineae</taxon>
        <taxon>Didymellaceae</taxon>
        <taxon>Boeremia</taxon>
    </lineage>
</organism>
<dbReference type="Proteomes" id="UP001153331">
    <property type="component" value="Unassembled WGS sequence"/>
</dbReference>
<name>A0ACC2ISU0_9PLEO</name>
<gene>
    <name evidence="1" type="ORF">OPT61_g717</name>
</gene>
<keyword evidence="2" id="KW-1185">Reference proteome</keyword>
<evidence type="ECO:0000313" key="2">
    <source>
        <dbReference type="Proteomes" id="UP001153331"/>
    </source>
</evidence>